<protein>
    <submittedName>
        <fullName evidence="1">Uncharacterized protein</fullName>
    </submittedName>
</protein>
<evidence type="ECO:0000313" key="2">
    <source>
        <dbReference type="Proteomes" id="UP000190890"/>
    </source>
</evidence>
<dbReference type="Proteomes" id="UP000190890">
    <property type="component" value="Unassembled WGS sequence"/>
</dbReference>
<organism evidence="1 2">
    <name type="scientific">Clostridium puniceum</name>
    <dbReference type="NCBI Taxonomy" id="29367"/>
    <lineage>
        <taxon>Bacteria</taxon>
        <taxon>Bacillati</taxon>
        <taxon>Bacillota</taxon>
        <taxon>Clostridia</taxon>
        <taxon>Eubacteriales</taxon>
        <taxon>Clostridiaceae</taxon>
        <taxon>Clostridium</taxon>
    </lineage>
</organism>
<sequence>MLMQNGNKILMDGGTQKEAHGHQVEQKLVETGIISIPMDTWLKINTQETII</sequence>
<name>A0A1S8TW60_9CLOT</name>
<dbReference type="AlphaFoldDB" id="A0A1S8TW60"/>
<keyword evidence="2" id="KW-1185">Reference proteome</keyword>
<gene>
    <name evidence="1" type="ORF">CLPUN_06860</name>
</gene>
<accession>A0A1S8TW60</accession>
<evidence type="ECO:0000313" key="1">
    <source>
        <dbReference type="EMBL" id="OOM81951.1"/>
    </source>
</evidence>
<proteinExistence type="predicted"/>
<dbReference type="EMBL" id="LZZM01000040">
    <property type="protein sequence ID" value="OOM81951.1"/>
    <property type="molecule type" value="Genomic_DNA"/>
</dbReference>
<reference evidence="1 2" key="1">
    <citation type="submission" date="2016-05" db="EMBL/GenBank/DDBJ databases">
        <title>Microbial solvent formation.</title>
        <authorList>
            <person name="Poehlein A."/>
            <person name="Montoya Solano J.D."/>
            <person name="Flitsch S."/>
            <person name="Krabben P."/>
            <person name="Duerre P."/>
            <person name="Daniel R."/>
        </authorList>
    </citation>
    <scope>NUCLEOTIDE SEQUENCE [LARGE SCALE GENOMIC DNA]</scope>
    <source>
        <strain evidence="1 2">DSM 2619</strain>
    </source>
</reference>
<comment type="caution">
    <text evidence="1">The sequence shown here is derived from an EMBL/GenBank/DDBJ whole genome shotgun (WGS) entry which is preliminary data.</text>
</comment>